<dbReference type="AlphaFoldDB" id="A0A8H3B773"/>
<evidence type="ECO:0000313" key="2">
    <source>
        <dbReference type="Proteomes" id="UP000663850"/>
    </source>
</evidence>
<gene>
    <name evidence="1" type="ORF">RDB_LOCUS39520</name>
</gene>
<protein>
    <recommendedName>
        <fullName evidence="3">Fungal-type protein kinase domain-containing protein</fullName>
    </recommendedName>
</protein>
<evidence type="ECO:0008006" key="3">
    <source>
        <dbReference type="Google" id="ProtNLM"/>
    </source>
</evidence>
<proteinExistence type="predicted"/>
<organism evidence="1 2">
    <name type="scientific">Rhizoctonia solani</name>
    <dbReference type="NCBI Taxonomy" id="456999"/>
    <lineage>
        <taxon>Eukaryota</taxon>
        <taxon>Fungi</taxon>
        <taxon>Dikarya</taxon>
        <taxon>Basidiomycota</taxon>
        <taxon>Agaricomycotina</taxon>
        <taxon>Agaricomycetes</taxon>
        <taxon>Cantharellales</taxon>
        <taxon>Ceratobasidiaceae</taxon>
        <taxon>Rhizoctonia</taxon>
    </lineage>
</organism>
<name>A0A8H3B773_9AGAM</name>
<dbReference type="EMBL" id="CAJMWZ010002112">
    <property type="protein sequence ID" value="CAE6449309.1"/>
    <property type="molecule type" value="Genomic_DNA"/>
</dbReference>
<comment type="caution">
    <text evidence="1">The sequence shown here is derived from an EMBL/GenBank/DDBJ whole genome shotgun (WGS) entry which is preliminary data.</text>
</comment>
<sequence>MGTLLPKVFADPSLSLDQMQSYGYGGLTNKAPSSRLESTLSKTSHDSWYFCAVPKGSILPIGGSTPCLIPWLPCATLQMCHLLEVISRARKVDNLANHLPEVFGQLEIDPLGTGRIRDDLGISASSPRPWRVYRIVIFEKLYPIIQLPGDDLIFTWVECIRCHYLAWNAGIRHLDLSLSNLMYRKRGGCIRYGVVNDWDLGDWDPGTLIELKLAGTLRKQPYSLHLNYWN</sequence>
<dbReference type="Proteomes" id="UP000663850">
    <property type="component" value="Unassembled WGS sequence"/>
</dbReference>
<accession>A0A8H3B773</accession>
<evidence type="ECO:0000313" key="1">
    <source>
        <dbReference type="EMBL" id="CAE6449309.1"/>
    </source>
</evidence>
<reference evidence="1" key="1">
    <citation type="submission" date="2021-01" db="EMBL/GenBank/DDBJ databases">
        <authorList>
            <person name="Kaushik A."/>
        </authorList>
    </citation>
    <scope>NUCLEOTIDE SEQUENCE</scope>
    <source>
        <strain evidence="1">Type strain: AG8-Rh-89/</strain>
    </source>
</reference>